<sequence length="201" mass="23514">MFILVGMSTGLLEDYKFSEHLQNQSSSFDGRPLPFSYRDSIIHRVQITNLYKNLVCFNDFDHCAYIMHWNTFKKNIIMTVRYTSYDFLSDSTNNPINETQIYLLQDPSVKEPKNNKKQCRSGTVNNADYSICDYIIEINMNGKNPNKNCLNFLFSRSNPKQPLILITCKNIFRELEKLSVPMSLTTVGTFKFFYKHIDLKL</sequence>
<dbReference type="Proteomes" id="UP000639338">
    <property type="component" value="Unassembled WGS sequence"/>
</dbReference>
<proteinExistence type="predicted"/>
<reference evidence="1 2" key="1">
    <citation type="submission" date="2020-08" db="EMBL/GenBank/DDBJ databases">
        <title>Aphidius gifuensis genome sequencing and assembly.</title>
        <authorList>
            <person name="Du Z."/>
        </authorList>
    </citation>
    <scope>NUCLEOTIDE SEQUENCE [LARGE SCALE GENOMIC DNA]</scope>
    <source>
        <strain evidence="1">YNYX2018</strain>
        <tissue evidence="1">Adults</tissue>
    </source>
</reference>
<organism evidence="1 2">
    <name type="scientific">Aphidius gifuensis</name>
    <name type="common">Parasitoid wasp</name>
    <dbReference type="NCBI Taxonomy" id="684658"/>
    <lineage>
        <taxon>Eukaryota</taxon>
        <taxon>Metazoa</taxon>
        <taxon>Ecdysozoa</taxon>
        <taxon>Arthropoda</taxon>
        <taxon>Hexapoda</taxon>
        <taxon>Insecta</taxon>
        <taxon>Pterygota</taxon>
        <taxon>Neoptera</taxon>
        <taxon>Endopterygota</taxon>
        <taxon>Hymenoptera</taxon>
        <taxon>Apocrita</taxon>
        <taxon>Ichneumonoidea</taxon>
        <taxon>Braconidae</taxon>
        <taxon>Aphidiinae</taxon>
        <taxon>Aphidius</taxon>
    </lineage>
</organism>
<accession>A0A834XT99</accession>
<evidence type="ECO:0000313" key="2">
    <source>
        <dbReference type="Proteomes" id="UP000639338"/>
    </source>
</evidence>
<name>A0A834XT99_APHGI</name>
<keyword evidence="2" id="KW-1185">Reference proteome</keyword>
<gene>
    <name evidence="1" type="ORF">HCN44_010607</name>
</gene>
<dbReference type="AlphaFoldDB" id="A0A834XT99"/>
<evidence type="ECO:0000313" key="1">
    <source>
        <dbReference type="EMBL" id="KAF7991806.1"/>
    </source>
</evidence>
<comment type="caution">
    <text evidence="1">The sequence shown here is derived from an EMBL/GenBank/DDBJ whole genome shotgun (WGS) entry which is preliminary data.</text>
</comment>
<dbReference type="EMBL" id="JACMRX010000004">
    <property type="protein sequence ID" value="KAF7991806.1"/>
    <property type="molecule type" value="Genomic_DNA"/>
</dbReference>
<protein>
    <submittedName>
        <fullName evidence="1">Uncharacterized protein</fullName>
    </submittedName>
</protein>